<accession>A0A8K0CBY9</accession>
<comment type="caution">
    <text evidence="2">The sequence shown here is derived from an EMBL/GenBank/DDBJ whole genome shotgun (WGS) entry which is preliminary data.</text>
</comment>
<dbReference type="OrthoDB" id="6752284at2759"/>
<name>A0A8K0CBY9_IGNLU</name>
<organism evidence="2 3">
    <name type="scientific">Ignelater luminosus</name>
    <name type="common">Cucubano</name>
    <name type="synonym">Pyrophorus luminosus</name>
    <dbReference type="NCBI Taxonomy" id="2038154"/>
    <lineage>
        <taxon>Eukaryota</taxon>
        <taxon>Metazoa</taxon>
        <taxon>Ecdysozoa</taxon>
        <taxon>Arthropoda</taxon>
        <taxon>Hexapoda</taxon>
        <taxon>Insecta</taxon>
        <taxon>Pterygota</taxon>
        <taxon>Neoptera</taxon>
        <taxon>Endopterygota</taxon>
        <taxon>Coleoptera</taxon>
        <taxon>Polyphaga</taxon>
        <taxon>Elateriformia</taxon>
        <taxon>Elateroidea</taxon>
        <taxon>Elateridae</taxon>
        <taxon>Agrypninae</taxon>
        <taxon>Pyrophorini</taxon>
        <taxon>Ignelater</taxon>
    </lineage>
</organism>
<evidence type="ECO:0000259" key="1">
    <source>
        <dbReference type="Pfam" id="PF03184"/>
    </source>
</evidence>
<evidence type="ECO:0000313" key="2">
    <source>
        <dbReference type="EMBL" id="KAF2884660.1"/>
    </source>
</evidence>
<proteinExistence type="predicted"/>
<dbReference type="InterPro" id="IPR004875">
    <property type="entry name" value="DDE_SF_endonuclease_dom"/>
</dbReference>
<gene>
    <name evidence="2" type="ORF">ILUMI_21520</name>
</gene>
<dbReference type="AlphaFoldDB" id="A0A8K0CBY9"/>
<dbReference type="Proteomes" id="UP000801492">
    <property type="component" value="Unassembled WGS sequence"/>
</dbReference>
<dbReference type="Pfam" id="PF03184">
    <property type="entry name" value="DDE_1"/>
    <property type="match status" value="1"/>
</dbReference>
<protein>
    <recommendedName>
        <fullName evidence="1">DDE-1 domain-containing protein</fullName>
    </recommendedName>
</protein>
<evidence type="ECO:0000313" key="3">
    <source>
        <dbReference type="Proteomes" id="UP000801492"/>
    </source>
</evidence>
<keyword evidence="3" id="KW-1185">Reference proteome</keyword>
<feature type="domain" description="DDE-1" evidence="1">
    <location>
        <begin position="149"/>
        <end position="199"/>
    </location>
</feature>
<sequence length="210" mass="23916">MKGKLSKKAAALKYGVQRTPFRRYLRKCVDNRENIYWSSEVLEGAAKLISNYTINQIFSTEEEIQLSNYLQTITRLHHGLNSESARKLAFDLAVAITPDGTNHRTKNWKGICWKRSKEASRRIVSNVRGTLVTVCGAINAIDYMVKNAPSGTEGVASPSGWMTSELFVQWIMHFTRHARLTQASPILLIMDNHESHISMQRKITFIHKHS</sequence>
<dbReference type="EMBL" id="VTPC01090145">
    <property type="protein sequence ID" value="KAF2884660.1"/>
    <property type="molecule type" value="Genomic_DNA"/>
</dbReference>
<reference evidence="2" key="1">
    <citation type="submission" date="2019-08" db="EMBL/GenBank/DDBJ databases">
        <title>The genome of the North American firefly Photinus pyralis.</title>
        <authorList>
            <consortium name="Photinus pyralis genome working group"/>
            <person name="Fallon T.R."/>
            <person name="Sander Lower S.E."/>
            <person name="Weng J.-K."/>
        </authorList>
    </citation>
    <scope>NUCLEOTIDE SEQUENCE</scope>
    <source>
        <strain evidence="2">TRF0915ILg1</strain>
        <tissue evidence="2">Whole body</tissue>
    </source>
</reference>
<dbReference type="GO" id="GO:0003676">
    <property type="term" value="F:nucleic acid binding"/>
    <property type="evidence" value="ECO:0007669"/>
    <property type="project" value="InterPro"/>
</dbReference>